<evidence type="ECO:0000313" key="1">
    <source>
        <dbReference type="EMBL" id="GIO54356.1"/>
    </source>
</evidence>
<comment type="caution">
    <text evidence="1">The sequence shown here is derived from an EMBL/GenBank/DDBJ whole genome shotgun (WGS) entry which is preliminary data.</text>
</comment>
<dbReference type="RefSeq" id="WP_212983852.1">
    <property type="nucleotide sequence ID" value="NZ_BORU01000001.1"/>
</dbReference>
<accession>A0ABQ4LCS0</accession>
<proteinExistence type="predicted"/>
<reference evidence="1 2" key="1">
    <citation type="submission" date="2021-03" db="EMBL/GenBank/DDBJ databases">
        <title>Antimicrobial resistance genes in bacteria isolated from Japanese honey, and their potential for conferring macrolide and lincosamide resistance in the American foulbrood pathogen Paenibacillus larvae.</title>
        <authorList>
            <person name="Okamoto M."/>
            <person name="Kumagai M."/>
            <person name="Kanamori H."/>
            <person name="Takamatsu D."/>
        </authorList>
    </citation>
    <scope>NUCLEOTIDE SEQUENCE [LARGE SCALE GENOMIC DNA]</scope>
    <source>
        <strain evidence="1 2">J21TS7</strain>
    </source>
</reference>
<name>A0ABQ4LCS0_9BACL</name>
<evidence type="ECO:0000313" key="2">
    <source>
        <dbReference type="Proteomes" id="UP000676601"/>
    </source>
</evidence>
<protein>
    <recommendedName>
        <fullName evidence="3">Lipoprotein</fullName>
    </recommendedName>
</protein>
<keyword evidence="2" id="KW-1185">Reference proteome</keyword>
<organism evidence="1 2">
    <name type="scientific">Paenibacillus cineris</name>
    <dbReference type="NCBI Taxonomy" id="237530"/>
    <lineage>
        <taxon>Bacteria</taxon>
        <taxon>Bacillati</taxon>
        <taxon>Bacillota</taxon>
        <taxon>Bacilli</taxon>
        <taxon>Bacillales</taxon>
        <taxon>Paenibacillaceae</taxon>
        <taxon>Paenibacillus</taxon>
    </lineage>
</organism>
<sequence>MSRKILPIVFSIVMLLSACRSNEGSSEPQMGNTPPQPEVNVNGESIRVYQSSYCWGNTCADYIGPEEMLRDKEKETVLANATIKFRFEGKQPTEISLSKYHNGAHSQETINENSFHAPEEKGAYYYSLSATWLKDKEKRISEGSSSYVFVIEVQD</sequence>
<evidence type="ECO:0008006" key="3">
    <source>
        <dbReference type="Google" id="ProtNLM"/>
    </source>
</evidence>
<dbReference type="EMBL" id="BORU01000001">
    <property type="protein sequence ID" value="GIO54356.1"/>
    <property type="molecule type" value="Genomic_DNA"/>
</dbReference>
<dbReference type="Proteomes" id="UP000676601">
    <property type="component" value="Unassembled WGS sequence"/>
</dbReference>
<gene>
    <name evidence="1" type="ORF">J21TS7_26740</name>
</gene>
<dbReference type="PROSITE" id="PS51257">
    <property type="entry name" value="PROKAR_LIPOPROTEIN"/>
    <property type="match status" value="1"/>
</dbReference>